<sequence>MAEAAAAPGGAAEGPSSRKRKAWDGPPPAAGDLGHAQFWWYRDPYGVDQGPHATTTMRNWFEAGYIPAVTPLAASYYGEVPSEMWLAAELWESPETEAFVLAEGAAAAPQLEAAAPDYIEAAEFESEKEGYVFKFDVYGLGYYKDEEASRPIEVTIDAIEAEKQEKLERNARARMQAFPKWDTISG</sequence>
<accession>A0A0D3K5I4</accession>
<dbReference type="InterPro" id="IPR003169">
    <property type="entry name" value="GYF"/>
</dbReference>
<dbReference type="RefSeq" id="XP_005783448.1">
    <property type="nucleotide sequence ID" value="XM_005783391.1"/>
</dbReference>
<dbReference type="PaxDb" id="2903-EOD07885"/>
<dbReference type="InterPro" id="IPR035445">
    <property type="entry name" value="GYF-like_dom_sf"/>
</dbReference>
<dbReference type="Pfam" id="PF02213">
    <property type="entry name" value="GYF"/>
    <property type="match status" value="1"/>
</dbReference>
<dbReference type="GeneID" id="17254038"/>
<dbReference type="SUPFAM" id="SSF55277">
    <property type="entry name" value="GYF domain"/>
    <property type="match status" value="1"/>
</dbReference>
<feature type="region of interest" description="Disordered" evidence="1">
    <location>
        <begin position="1"/>
        <end position="28"/>
    </location>
</feature>
<name>A0A0D3K5I4_EMIH1</name>
<dbReference type="HOGENOM" id="CLU_1457046_0_0_1"/>
<dbReference type="AlphaFoldDB" id="A0A0D3K5I4"/>
<dbReference type="KEGG" id="ehx:EMIHUDRAFT_120996"/>
<dbReference type="PROSITE" id="PS50829">
    <property type="entry name" value="GYF"/>
    <property type="match status" value="1"/>
</dbReference>
<organism evidence="3 4">
    <name type="scientific">Emiliania huxleyi (strain CCMP1516)</name>
    <dbReference type="NCBI Taxonomy" id="280463"/>
    <lineage>
        <taxon>Eukaryota</taxon>
        <taxon>Haptista</taxon>
        <taxon>Haptophyta</taxon>
        <taxon>Prymnesiophyceae</taxon>
        <taxon>Isochrysidales</taxon>
        <taxon>Noelaerhabdaceae</taxon>
        <taxon>Emiliania</taxon>
    </lineage>
</organism>
<dbReference type="EnsemblProtists" id="EOD07885">
    <property type="protein sequence ID" value="EOD07885"/>
    <property type="gene ID" value="EMIHUDRAFT_120996"/>
</dbReference>
<dbReference type="KEGG" id="ehx:EMIHUDRAFT_203089"/>
<dbReference type="Gene3D" id="3.30.1490.40">
    <property type="match status" value="1"/>
</dbReference>
<evidence type="ECO:0000259" key="2">
    <source>
        <dbReference type="PROSITE" id="PS50829"/>
    </source>
</evidence>
<protein>
    <recommendedName>
        <fullName evidence="2">GYF domain-containing protein</fullName>
    </recommendedName>
</protein>
<feature type="compositionally biased region" description="Low complexity" evidence="1">
    <location>
        <begin position="1"/>
        <end position="15"/>
    </location>
</feature>
<evidence type="ECO:0000313" key="3">
    <source>
        <dbReference type="EnsemblProtists" id="EOD31019"/>
    </source>
</evidence>
<dbReference type="EnsemblProtists" id="EOD31019">
    <property type="protein sequence ID" value="EOD31019"/>
    <property type="gene ID" value="EMIHUDRAFT_203089"/>
</dbReference>
<keyword evidence="4" id="KW-1185">Reference proteome</keyword>
<feature type="domain" description="GYF" evidence="2">
    <location>
        <begin position="36"/>
        <end position="87"/>
    </location>
</feature>
<reference evidence="4" key="1">
    <citation type="journal article" date="2013" name="Nature">
        <title>Pan genome of the phytoplankton Emiliania underpins its global distribution.</title>
        <authorList>
            <person name="Read B.A."/>
            <person name="Kegel J."/>
            <person name="Klute M.J."/>
            <person name="Kuo A."/>
            <person name="Lefebvre S.C."/>
            <person name="Maumus F."/>
            <person name="Mayer C."/>
            <person name="Miller J."/>
            <person name="Monier A."/>
            <person name="Salamov A."/>
            <person name="Young J."/>
            <person name="Aguilar M."/>
            <person name="Claverie J.M."/>
            <person name="Frickenhaus S."/>
            <person name="Gonzalez K."/>
            <person name="Herman E.K."/>
            <person name="Lin Y.C."/>
            <person name="Napier J."/>
            <person name="Ogata H."/>
            <person name="Sarno A.F."/>
            <person name="Shmutz J."/>
            <person name="Schroeder D."/>
            <person name="de Vargas C."/>
            <person name="Verret F."/>
            <person name="von Dassow P."/>
            <person name="Valentin K."/>
            <person name="Van de Peer Y."/>
            <person name="Wheeler G."/>
            <person name="Dacks J.B."/>
            <person name="Delwiche C.F."/>
            <person name="Dyhrman S.T."/>
            <person name="Glockner G."/>
            <person name="John U."/>
            <person name="Richards T."/>
            <person name="Worden A.Z."/>
            <person name="Zhang X."/>
            <person name="Grigoriev I.V."/>
            <person name="Allen A.E."/>
            <person name="Bidle K."/>
            <person name="Borodovsky M."/>
            <person name="Bowler C."/>
            <person name="Brownlee C."/>
            <person name="Cock J.M."/>
            <person name="Elias M."/>
            <person name="Gladyshev V.N."/>
            <person name="Groth M."/>
            <person name="Guda C."/>
            <person name="Hadaegh A."/>
            <person name="Iglesias-Rodriguez M.D."/>
            <person name="Jenkins J."/>
            <person name="Jones B.M."/>
            <person name="Lawson T."/>
            <person name="Leese F."/>
            <person name="Lindquist E."/>
            <person name="Lobanov A."/>
            <person name="Lomsadze A."/>
            <person name="Malik S.B."/>
            <person name="Marsh M.E."/>
            <person name="Mackinder L."/>
            <person name="Mock T."/>
            <person name="Mueller-Roeber B."/>
            <person name="Pagarete A."/>
            <person name="Parker M."/>
            <person name="Probert I."/>
            <person name="Quesneville H."/>
            <person name="Raines C."/>
            <person name="Rensing S.A."/>
            <person name="Riano-Pachon D.M."/>
            <person name="Richier S."/>
            <person name="Rokitta S."/>
            <person name="Shiraiwa Y."/>
            <person name="Soanes D.M."/>
            <person name="van der Giezen M."/>
            <person name="Wahlund T.M."/>
            <person name="Williams B."/>
            <person name="Wilson W."/>
            <person name="Wolfe G."/>
            <person name="Wurch L.L."/>
        </authorList>
    </citation>
    <scope>NUCLEOTIDE SEQUENCE</scope>
</reference>
<dbReference type="RefSeq" id="XP_005760314.1">
    <property type="nucleotide sequence ID" value="XM_005760257.1"/>
</dbReference>
<dbReference type="Proteomes" id="UP000013827">
    <property type="component" value="Unassembled WGS sequence"/>
</dbReference>
<proteinExistence type="predicted"/>
<dbReference type="GeneID" id="17276292"/>
<reference evidence="3" key="2">
    <citation type="submission" date="2024-10" db="UniProtKB">
        <authorList>
            <consortium name="EnsemblProtists"/>
        </authorList>
    </citation>
    <scope>IDENTIFICATION</scope>
</reference>
<evidence type="ECO:0000313" key="4">
    <source>
        <dbReference type="Proteomes" id="UP000013827"/>
    </source>
</evidence>
<evidence type="ECO:0000256" key="1">
    <source>
        <dbReference type="SAM" id="MobiDB-lite"/>
    </source>
</evidence>